<dbReference type="SUPFAM" id="SSF143597">
    <property type="entry name" value="YojJ-like"/>
    <property type="match status" value="1"/>
</dbReference>
<dbReference type="Gene3D" id="3.40.1700.10">
    <property type="entry name" value="DNA integrity scanning protein, DisA, N-terminal domain"/>
    <property type="match status" value="1"/>
</dbReference>
<dbReference type="OrthoDB" id="9807385at2"/>
<evidence type="ECO:0000256" key="2">
    <source>
        <dbReference type="ARBA" id="ARBA00022475"/>
    </source>
</evidence>
<keyword evidence="4 10" id="KW-0812">Transmembrane</keyword>
<sequence length="255" mass="28586">MLEIIKDFSFIDLIDITIISFVIYRLLLLIKGTRAFYMFFGIVFLVVFSFVARYFGLKTTSWMLSNFSGYLFLTIIILFQPEIRRALAAIGETGVFGNFVERRAAVIDEIVKACTILANRQIGALIVIERKTDLTHYVQTLQKIDSIVSKELLLSIFIPYSPLHDGAVIIKEDRMMYAGAILPLSKREDLDKSFGTRHRAAIGITEETDAVSVVVSEERGTIAVAANGRISTELDAEMLKNTLKTLLGMESKNVS</sequence>
<dbReference type="InterPro" id="IPR003390">
    <property type="entry name" value="DNA_integrity_scan_DisA_N"/>
</dbReference>
<dbReference type="GO" id="GO:0005524">
    <property type="term" value="F:ATP binding"/>
    <property type="evidence" value="ECO:0007669"/>
    <property type="project" value="UniProtKB-UniRule"/>
</dbReference>
<feature type="transmembrane region" description="Helical" evidence="10">
    <location>
        <begin position="61"/>
        <end position="79"/>
    </location>
</feature>
<evidence type="ECO:0000259" key="11">
    <source>
        <dbReference type="PROSITE" id="PS51794"/>
    </source>
</evidence>
<comment type="similarity">
    <text evidence="10">Belongs to the adenylate cyclase family. DacA/CdaA subfamily.</text>
</comment>
<dbReference type="Proteomes" id="UP000322876">
    <property type="component" value="Unassembled WGS sequence"/>
</dbReference>
<accession>A0A5A8F2L1</accession>
<evidence type="ECO:0000256" key="10">
    <source>
        <dbReference type="HAMAP-Rule" id="MF_01499"/>
    </source>
</evidence>
<keyword evidence="7 10" id="KW-0067">ATP-binding</keyword>
<dbReference type="InterPro" id="IPR050338">
    <property type="entry name" value="DisA"/>
</dbReference>
<organism evidence="12 13">
    <name type="scientific">Deferribacter autotrophicus</name>
    <dbReference type="NCBI Taxonomy" id="500465"/>
    <lineage>
        <taxon>Bacteria</taxon>
        <taxon>Pseudomonadati</taxon>
        <taxon>Deferribacterota</taxon>
        <taxon>Deferribacteres</taxon>
        <taxon>Deferribacterales</taxon>
        <taxon>Deferribacteraceae</taxon>
        <taxon>Deferribacter</taxon>
    </lineage>
</organism>
<comment type="catalytic activity">
    <reaction evidence="1 10">
        <text>2 ATP = 3',3'-c-di-AMP + 2 diphosphate</text>
        <dbReference type="Rhea" id="RHEA:35655"/>
        <dbReference type="ChEBI" id="CHEBI:30616"/>
        <dbReference type="ChEBI" id="CHEBI:33019"/>
        <dbReference type="ChEBI" id="CHEBI:71500"/>
        <dbReference type="EC" id="2.7.7.85"/>
    </reaction>
</comment>
<evidence type="ECO:0000256" key="8">
    <source>
        <dbReference type="ARBA" id="ARBA00022989"/>
    </source>
</evidence>
<keyword evidence="13" id="KW-1185">Reference proteome</keyword>
<dbReference type="PIRSF" id="PIRSF004793">
    <property type="entry name" value="UCP004793"/>
    <property type="match status" value="1"/>
</dbReference>
<reference evidence="12 13" key="1">
    <citation type="submission" date="2019-06" db="EMBL/GenBank/DDBJ databases">
        <title>Genomic insights into carbon and energy metabolism of Deferribacter autotrophicus revealed new metabolic traits in the phylum Deferribacteres.</title>
        <authorList>
            <person name="Slobodkin A.I."/>
            <person name="Slobodkina G.B."/>
            <person name="Allioux M."/>
            <person name="Alain K."/>
            <person name="Jebbar M."/>
            <person name="Shadrin V."/>
            <person name="Kublanov I.V."/>
            <person name="Toshchakov S.V."/>
            <person name="Bonch-Osmolovskaya E.A."/>
        </authorList>
    </citation>
    <scope>NUCLEOTIDE SEQUENCE [LARGE SCALE GENOMIC DNA]</scope>
    <source>
        <strain evidence="12 13">SL50</strain>
    </source>
</reference>
<dbReference type="PANTHER" id="PTHR34185:SF1">
    <property type="entry name" value="DIADENYLATE CYCLASE"/>
    <property type="match status" value="1"/>
</dbReference>
<evidence type="ECO:0000313" key="13">
    <source>
        <dbReference type="Proteomes" id="UP000322876"/>
    </source>
</evidence>
<name>A0A5A8F2L1_9BACT</name>
<evidence type="ECO:0000256" key="5">
    <source>
        <dbReference type="ARBA" id="ARBA00022695"/>
    </source>
</evidence>
<keyword evidence="2 10" id="KW-1003">Cell membrane</keyword>
<dbReference type="AlphaFoldDB" id="A0A5A8F2L1"/>
<comment type="caution">
    <text evidence="10">Lacks conserved residue(s) required for the propagation of feature annotation.</text>
</comment>
<comment type="subunit">
    <text evidence="10">Probably a homodimer.</text>
</comment>
<dbReference type="RefSeq" id="WP_149266503.1">
    <property type="nucleotide sequence ID" value="NZ_VFJB01000005.1"/>
</dbReference>
<evidence type="ECO:0000256" key="7">
    <source>
        <dbReference type="ARBA" id="ARBA00022840"/>
    </source>
</evidence>
<dbReference type="InterPro" id="IPR045585">
    <property type="entry name" value="CdaA_N"/>
</dbReference>
<evidence type="ECO:0000256" key="4">
    <source>
        <dbReference type="ARBA" id="ARBA00022692"/>
    </source>
</evidence>
<protein>
    <recommendedName>
        <fullName evidence="10">Diadenylate cyclase</fullName>
        <shortName evidence="10">DAC</shortName>
        <ecNumber evidence="10">2.7.7.85</ecNumber>
    </recommendedName>
    <alternativeName>
        <fullName evidence="10">Cyclic-di-AMP synthase</fullName>
        <shortName evidence="10">c-di-AMP synthase</shortName>
    </alternativeName>
</protein>
<keyword evidence="9 10" id="KW-0472">Membrane</keyword>
<dbReference type="EC" id="2.7.7.85" evidence="10"/>
<feature type="domain" description="DAC" evidence="11">
    <location>
        <begin position="80"/>
        <end position="236"/>
    </location>
</feature>
<evidence type="ECO:0000313" key="12">
    <source>
        <dbReference type="EMBL" id="KAA0258182.1"/>
    </source>
</evidence>
<evidence type="ECO:0000256" key="1">
    <source>
        <dbReference type="ARBA" id="ARBA00000877"/>
    </source>
</evidence>
<keyword evidence="3 10" id="KW-0808">Transferase</keyword>
<comment type="function">
    <text evidence="10">Catalyzes the condensation of 2 ATP molecules into cyclic di-AMP (c-di-AMP), a second messenger used to regulate differing processes in different bacteria.</text>
</comment>
<feature type="transmembrane region" description="Helical" evidence="10">
    <location>
        <begin position="35"/>
        <end position="55"/>
    </location>
</feature>
<dbReference type="PROSITE" id="PS51794">
    <property type="entry name" value="DAC"/>
    <property type="match status" value="1"/>
</dbReference>
<dbReference type="Pfam" id="PF19293">
    <property type="entry name" value="CdaA_N"/>
    <property type="match status" value="1"/>
</dbReference>
<dbReference type="PANTHER" id="PTHR34185">
    <property type="entry name" value="DIADENYLATE CYCLASE"/>
    <property type="match status" value="1"/>
</dbReference>
<dbReference type="NCBIfam" id="TIGR00159">
    <property type="entry name" value="diadenylate cyclase CdaA"/>
    <property type="match status" value="1"/>
</dbReference>
<dbReference type="Pfam" id="PF02457">
    <property type="entry name" value="DAC"/>
    <property type="match status" value="1"/>
</dbReference>
<dbReference type="InterPro" id="IPR036888">
    <property type="entry name" value="DNA_integrity_DisA_N_sf"/>
</dbReference>
<evidence type="ECO:0000256" key="9">
    <source>
        <dbReference type="ARBA" id="ARBA00023136"/>
    </source>
</evidence>
<keyword evidence="5 10" id="KW-0548">Nucleotidyltransferase</keyword>
<keyword evidence="8 10" id="KW-1133">Transmembrane helix</keyword>
<gene>
    <name evidence="10" type="primary">dacA</name>
    <name evidence="12" type="ORF">FHQ18_07255</name>
</gene>
<feature type="transmembrane region" description="Helical" evidence="10">
    <location>
        <begin position="6"/>
        <end position="28"/>
    </location>
</feature>
<dbReference type="GO" id="GO:0006171">
    <property type="term" value="P:cAMP biosynthetic process"/>
    <property type="evidence" value="ECO:0007669"/>
    <property type="project" value="InterPro"/>
</dbReference>
<dbReference type="HAMAP" id="MF_01499">
    <property type="entry name" value="DacA"/>
    <property type="match status" value="1"/>
</dbReference>
<dbReference type="InterPro" id="IPR014046">
    <property type="entry name" value="C-di-AMP_synthase"/>
</dbReference>
<dbReference type="GO" id="GO:0106408">
    <property type="term" value="F:diadenylate cyclase activity"/>
    <property type="evidence" value="ECO:0007669"/>
    <property type="project" value="UniProtKB-EC"/>
</dbReference>
<dbReference type="EMBL" id="VFJB01000005">
    <property type="protein sequence ID" value="KAA0258182.1"/>
    <property type="molecule type" value="Genomic_DNA"/>
</dbReference>
<evidence type="ECO:0000256" key="3">
    <source>
        <dbReference type="ARBA" id="ARBA00022679"/>
    </source>
</evidence>
<evidence type="ECO:0000256" key="6">
    <source>
        <dbReference type="ARBA" id="ARBA00022741"/>
    </source>
</evidence>
<proteinExistence type="inferred from homology"/>
<dbReference type="GO" id="GO:0004016">
    <property type="term" value="F:adenylate cyclase activity"/>
    <property type="evidence" value="ECO:0007669"/>
    <property type="project" value="UniProtKB-UniRule"/>
</dbReference>
<dbReference type="FunFam" id="3.40.1700.10:FF:000002">
    <property type="entry name" value="Diadenylate cyclase"/>
    <property type="match status" value="1"/>
</dbReference>
<comment type="caution">
    <text evidence="12">The sequence shown here is derived from an EMBL/GenBank/DDBJ whole genome shotgun (WGS) entry which is preliminary data.</text>
</comment>
<dbReference type="InterPro" id="IPR034701">
    <property type="entry name" value="CdaA"/>
</dbReference>
<keyword evidence="6 10" id="KW-0547">Nucleotide-binding</keyword>